<organism evidence="1 2">
    <name type="scientific">Paenibacillus cisolokensis</name>
    <dbReference type="NCBI Taxonomy" id="1658519"/>
    <lineage>
        <taxon>Bacteria</taxon>
        <taxon>Bacillati</taxon>
        <taxon>Bacillota</taxon>
        <taxon>Bacilli</taxon>
        <taxon>Bacillales</taxon>
        <taxon>Paenibacillaceae</taxon>
        <taxon>Paenibacillus</taxon>
    </lineage>
</organism>
<accession>A0ABQ4N8K3</accession>
<comment type="caution">
    <text evidence="1">The sequence shown here is derived from an EMBL/GenBank/DDBJ whole genome shotgun (WGS) entry which is preliminary data.</text>
</comment>
<evidence type="ECO:0000313" key="2">
    <source>
        <dbReference type="Proteomes" id="UP000680304"/>
    </source>
</evidence>
<dbReference type="InterPro" id="IPR009229">
    <property type="entry name" value="AgrD"/>
</dbReference>
<evidence type="ECO:0000313" key="1">
    <source>
        <dbReference type="EMBL" id="GIQ64279.1"/>
    </source>
</evidence>
<evidence type="ECO:0008006" key="3">
    <source>
        <dbReference type="Google" id="ProtNLM"/>
    </source>
</evidence>
<dbReference type="Proteomes" id="UP000680304">
    <property type="component" value="Unassembled WGS sequence"/>
</dbReference>
<sequence length="63" mass="7043">MKKSLAVGASKLLALIAVLFVSTASAWVLHRPEIPEELQNNRMTLVFLVFRLEVTQHESPIAQ</sequence>
<keyword evidence="2" id="KW-1185">Reference proteome</keyword>
<proteinExistence type="predicted"/>
<reference evidence="1 2" key="1">
    <citation type="submission" date="2021-04" db="EMBL/GenBank/DDBJ databases">
        <title>Draft genome sequence of Paenibacillus cisolokensis, LC2-13A.</title>
        <authorList>
            <person name="Uke A."/>
            <person name="Chhe C."/>
            <person name="Baramee S."/>
            <person name="Kosugi A."/>
        </authorList>
    </citation>
    <scope>NUCLEOTIDE SEQUENCE [LARGE SCALE GENOMIC DNA]</scope>
    <source>
        <strain evidence="1 2">LC2-13A</strain>
    </source>
</reference>
<protein>
    <recommendedName>
        <fullName evidence="3">Cyclic lactone autoinducer peptide</fullName>
    </recommendedName>
</protein>
<dbReference type="EMBL" id="BOVJ01000088">
    <property type="protein sequence ID" value="GIQ64279.1"/>
    <property type="molecule type" value="Genomic_DNA"/>
</dbReference>
<dbReference type="RefSeq" id="WP_213529068.1">
    <property type="nucleotide sequence ID" value="NZ_BOVJ01000088.1"/>
</dbReference>
<gene>
    <name evidence="1" type="ORF">PACILC2_28470</name>
</gene>
<dbReference type="NCBIfam" id="TIGR04223">
    <property type="entry name" value="quorum_AgrD"/>
    <property type="match status" value="1"/>
</dbReference>
<name>A0ABQ4N8K3_9BACL</name>